<protein>
    <submittedName>
        <fullName evidence="1">Uncharacterized protein</fullName>
    </submittedName>
</protein>
<keyword evidence="2" id="KW-1185">Reference proteome</keyword>
<accession>A0AA35ZA05</accession>
<organism evidence="1 2">
    <name type="scientific">Lactuca saligna</name>
    <name type="common">Willowleaf lettuce</name>
    <dbReference type="NCBI Taxonomy" id="75948"/>
    <lineage>
        <taxon>Eukaryota</taxon>
        <taxon>Viridiplantae</taxon>
        <taxon>Streptophyta</taxon>
        <taxon>Embryophyta</taxon>
        <taxon>Tracheophyta</taxon>
        <taxon>Spermatophyta</taxon>
        <taxon>Magnoliopsida</taxon>
        <taxon>eudicotyledons</taxon>
        <taxon>Gunneridae</taxon>
        <taxon>Pentapetalae</taxon>
        <taxon>asterids</taxon>
        <taxon>campanulids</taxon>
        <taxon>Asterales</taxon>
        <taxon>Asteraceae</taxon>
        <taxon>Cichorioideae</taxon>
        <taxon>Cichorieae</taxon>
        <taxon>Lactucinae</taxon>
        <taxon>Lactuca</taxon>
    </lineage>
</organism>
<evidence type="ECO:0000313" key="1">
    <source>
        <dbReference type="EMBL" id="CAI9288696.1"/>
    </source>
</evidence>
<proteinExistence type="predicted"/>
<evidence type="ECO:0000313" key="2">
    <source>
        <dbReference type="Proteomes" id="UP001177003"/>
    </source>
</evidence>
<dbReference type="AlphaFoldDB" id="A0AA35ZA05"/>
<name>A0AA35ZA05_LACSI</name>
<dbReference type="EMBL" id="OX465081">
    <property type="protein sequence ID" value="CAI9288696.1"/>
    <property type="molecule type" value="Genomic_DNA"/>
</dbReference>
<dbReference type="Proteomes" id="UP001177003">
    <property type="component" value="Chromosome 5"/>
</dbReference>
<gene>
    <name evidence="1" type="ORF">LSALG_LOCUS27973</name>
</gene>
<reference evidence="1" key="1">
    <citation type="submission" date="2023-04" db="EMBL/GenBank/DDBJ databases">
        <authorList>
            <person name="Vijverberg K."/>
            <person name="Xiong W."/>
            <person name="Schranz E."/>
        </authorList>
    </citation>
    <scope>NUCLEOTIDE SEQUENCE</scope>
</reference>
<sequence>MDLDSTDEGNTYLFFGLREPFFGLNEMDFELHGIYMDHEPEQEFVTLLDKCKDVFLNVLPTDKNLRKSSLVNEVRTQVHHGNDLQSDEDEQEHVKNKYNIRDPKTKWNQSLVTFLRLLHS</sequence>